<dbReference type="Gene3D" id="3.90.180.10">
    <property type="entry name" value="Medium-chain alcohol dehydrogenases, catalytic domain"/>
    <property type="match status" value="1"/>
</dbReference>
<dbReference type="PANTHER" id="PTHR44013:SF1">
    <property type="entry name" value="ZINC-TYPE ALCOHOL DEHYDROGENASE-LIKE PROTEIN C16A3.02C"/>
    <property type="match status" value="1"/>
</dbReference>
<dbReference type="RefSeq" id="WP_184749070.1">
    <property type="nucleotide sequence ID" value="NZ_BAAAJR010000008.1"/>
</dbReference>
<dbReference type="SUPFAM" id="SSF51735">
    <property type="entry name" value="NAD(P)-binding Rossmann-fold domains"/>
    <property type="match status" value="1"/>
</dbReference>
<dbReference type="SMART" id="SM00829">
    <property type="entry name" value="PKS_ER"/>
    <property type="match status" value="1"/>
</dbReference>
<gene>
    <name evidence="2" type="ORF">HD594_000096</name>
</gene>
<feature type="domain" description="Enoyl reductase (ER)" evidence="1">
    <location>
        <begin position="10"/>
        <end position="314"/>
    </location>
</feature>
<dbReference type="GO" id="GO:0016491">
    <property type="term" value="F:oxidoreductase activity"/>
    <property type="evidence" value="ECO:0007669"/>
    <property type="project" value="InterPro"/>
</dbReference>
<dbReference type="InterPro" id="IPR011032">
    <property type="entry name" value="GroES-like_sf"/>
</dbReference>
<organism evidence="2 3">
    <name type="scientific">Microbacterium thalassium</name>
    <dbReference type="NCBI Taxonomy" id="362649"/>
    <lineage>
        <taxon>Bacteria</taxon>
        <taxon>Bacillati</taxon>
        <taxon>Actinomycetota</taxon>
        <taxon>Actinomycetes</taxon>
        <taxon>Micrococcales</taxon>
        <taxon>Microbacteriaceae</taxon>
        <taxon>Microbacterium</taxon>
    </lineage>
</organism>
<accession>A0A7X0FLN1</accession>
<dbReference type="InterPro" id="IPR020843">
    <property type="entry name" value="ER"/>
</dbReference>
<dbReference type="PANTHER" id="PTHR44013">
    <property type="entry name" value="ZINC-TYPE ALCOHOL DEHYDROGENASE-LIKE PROTEIN C16A3.02C"/>
    <property type="match status" value="1"/>
</dbReference>
<dbReference type="InterPro" id="IPR013154">
    <property type="entry name" value="ADH-like_N"/>
</dbReference>
<dbReference type="CDD" id="cd08267">
    <property type="entry name" value="MDR1"/>
    <property type="match status" value="1"/>
</dbReference>
<dbReference type="Gene3D" id="3.40.50.720">
    <property type="entry name" value="NAD(P)-binding Rossmann-like Domain"/>
    <property type="match status" value="1"/>
</dbReference>
<reference evidence="2 3" key="1">
    <citation type="submission" date="2020-08" db="EMBL/GenBank/DDBJ databases">
        <title>Sequencing the genomes of 1000 actinobacteria strains.</title>
        <authorList>
            <person name="Klenk H.-P."/>
        </authorList>
    </citation>
    <scope>NUCLEOTIDE SEQUENCE [LARGE SCALE GENOMIC DNA]</scope>
    <source>
        <strain evidence="2 3">DSM 12511</strain>
    </source>
</reference>
<dbReference type="Pfam" id="PF08240">
    <property type="entry name" value="ADH_N"/>
    <property type="match status" value="1"/>
</dbReference>
<name>A0A7X0FLN1_9MICO</name>
<dbReference type="AlphaFoldDB" id="A0A7X0FLN1"/>
<dbReference type="SUPFAM" id="SSF50129">
    <property type="entry name" value="GroES-like"/>
    <property type="match status" value="1"/>
</dbReference>
<dbReference type="InterPro" id="IPR052733">
    <property type="entry name" value="Chloroplast_QOR"/>
</dbReference>
<keyword evidence="3" id="KW-1185">Reference proteome</keyword>
<dbReference type="Proteomes" id="UP000537775">
    <property type="component" value="Unassembled WGS sequence"/>
</dbReference>
<evidence type="ECO:0000313" key="3">
    <source>
        <dbReference type="Proteomes" id="UP000537775"/>
    </source>
</evidence>
<dbReference type="EMBL" id="JACHML010000001">
    <property type="protein sequence ID" value="MBB6389783.1"/>
    <property type="molecule type" value="Genomic_DNA"/>
</dbReference>
<protein>
    <submittedName>
        <fullName evidence="2">NADPH:quinone reductase-like Zn-dependent oxidoreductase</fullName>
    </submittedName>
</protein>
<evidence type="ECO:0000259" key="1">
    <source>
        <dbReference type="SMART" id="SM00829"/>
    </source>
</evidence>
<dbReference type="Pfam" id="PF13602">
    <property type="entry name" value="ADH_zinc_N_2"/>
    <property type="match status" value="1"/>
</dbReference>
<dbReference type="InterPro" id="IPR036291">
    <property type="entry name" value="NAD(P)-bd_dom_sf"/>
</dbReference>
<evidence type="ECO:0000313" key="2">
    <source>
        <dbReference type="EMBL" id="MBB6389783.1"/>
    </source>
</evidence>
<proteinExistence type="predicted"/>
<comment type="caution">
    <text evidence="2">The sequence shown here is derived from an EMBL/GenBank/DDBJ whole genome shotgun (WGS) entry which is preliminary data.</text>
</comment>
<sequence>MKAAVYERYGTVDELRIEEVPVPVPAAGEVLVRVVATSVNLSDWETLRGSPAYARTSGLFRPGRRILGSDIAGEVVAVGPGVSRFAVGDAVYGDILQRKGGFAEYAVAHESELAAKPAELSFAEASTIPQAGAIAQHGVARGRPGDRMLVNGAGGGSGMFLIQLATAAGMHVTAVDNGEKLAFMQSLGADDVIDYRTTDYTRSGPYDVIIDMVARRSMFAYRRALAPGGRFFMVGGTTRALLRALTLGTLIGAVSGRRIGILAVGEGPEHFEPVAAACVAGDVGIRIDSEFGLGDIAAALSHHGEGHALGKVVVRVAPE</sequence>